<name>A0A7S3K3I4_9STRA</name>
<evidence type="ECO:0000313" key="1">
    <source>
        <dbReference type="EMBL" id="CAE0373809.1"/>
    </source>
</evidence>
<accession>A0A7S3K3I4</accession>
<protein>
    <submittedName>
        <fullName evidence="1">Uncharacterized protein</fullName>
    </submittedName>
</protein>
<sequence>MEYVTLEKAENRFRAALEAENYDDAALWGDIIKVHPEYIEAQRRENEAWEIKIKPKCDEALTIMRTFIPPTPTKWTLDKLVEAGLSLALARRIRRMRALHLVRLHPDDIAKIHAADLTHTYASSGLDIIELRAMYAVLPASFDADPDGKKAKWRDAVRDKLKGLETRESAGTLTKNEIRAGAYANTSGPFDPHEAVQRRSFVTSQAYDKEDPGSVRRLCSQRMVPDQDSTVVVSPLVSSTYVADE</sequence>
<reference evidence="1" key="1">
    <citation type="submission" date="2021-01" db="EMBL/GenBank/DDBJ databases">
        <authorList>
            <person name="Corre E."/>
            <person name="Pelletier E."/>
            <person name="Niang G."/>
            <person name="Scheremetjew M."/>
            <person name="Finn R."/>
            <person name="Kale V."/>
            <person name="Holt S."/>
            <person name="Cochrane G."/>
            <person name="Meng A."/>
            <person name="Brown T."/>
            <person name="Cohen L."/>
        </authorList>
    </citation>
    <scope>NUCLEOTIDE SEQUENCE</scope>
    <source>
        <strain evidence="1">CCMP1510</strain>
    </source>
</reference>
<organism evidence="1">
    <name type="scientific">Aureoumbra lagunensis</name>
    <dbReference type="NCBI Taxonomy" id="44058"/>
    <lineage>
        <taxon>Eukaryota</taxon>
        <taxon>Sar</taxon>
        <taxon>Stramenopiles</taxon>
        <taxon>Ochrophyta</taxon>
        <taxon>Pelagophyceae</taxon>
        <taxon>Pelagomonadales</taxon>
        <taxon>Aureoumbra</taxon>
    </lineage>
</organism>
<proteinExistence type="predicted"/>
<dbReference type="AlphaFoldDB" id="A0A7S3K3I4"/>
<gene>
    <name evidence="1" type="ORF">ALAG00032_LOCUS14611</name>
</gene>
<dbReference type="EMBL" id="HBIJ01022393">
    <property type="protein sequence ID" value="CAE0373809.1"/>
    <property type="molecule type" value="Transcribed_RNA"/>
</dbReference>